<comment type="similarity">
    <text evidence="1">Belongs to the 4-oxalocrotonate tautomerase family.</text>
</comment>
<reference evidence="4 5" key="1">
    <citation type="submission" date="2018-11" db="EMBL/GenBank/DDBJ databases">
        <authorList>
            <person name="Li F."/>
        </authorList>
    </citation>
    <scope>NUCLEOTIDE SEQUENCE [LARGE SCALE GENOMIC DNA]</scope>
    <source>
        <strain evidence="4 5">YS17T</strain>
    </source>
</reference>
<accession>A0A3N6X6L9</accession>
<dbReference type="EMBL" id="RQJX01000003">
    <property type="protein sequence ID" value="RQN09283.1"/>
    <property type="molecule type" value="Genomic_DNA"/>
</dbReference>
<keyword evidence="5" id="KW-1185">Reference proteome</keyword>
<keyword evidence="2" id="KW-0413">Isomerase</keyword>
<gene>
    <name evidence="4" type="ORF">EHW97_03285</name>
</gene>
<feature type="domain" description="4-oxalocrotonate tautomerase-like" evidence="3">
    <location>
        <begin position="2"/>
        <end position="61"/>
    </location>
</feature>
<comment type="caution">
    <text evidence="4">The sequence shown here is derived from an EMBL/GenBank/DDBJ whole genome shotgun (WGS) entry which is preliminary data.</text>
</comment>
<dbReference type="Proteomes" id="UP000275225">
    <property type="component" value="Unassembled WGS sequence"/>
</dbReference>
<evidence type="ECO:0000313" key="5">
    <source>
        <dbReference type="Proteomes" id="UP000275225"/>
    </source>
</evidence>
<evidence type="ECO:0000256" key="2">
    <source>
        <dbReference type="ARBA" id="ARBA00023235"/>
    </source>
</evidence>
<dbReference type="GO" id="GO:0016853">
    <property type="term" value="F:isomerase activity"/>
    <property type="evidence" value="ECO:0007669"/>
    <property type="project" value="UniProtKB-KW"/>
</dbReference>
<dbReference type="PANTHER" id="PTHR35530:SF2">
    <property type="entry name" value="BSL4019 PROTEIN"/>
    <property type="match status" value="1"/>
</dbReference>
<dbReference type="OrthoDB" id="4965437at2"/>
<name>A0A3N6X6L9_9ACTN</name>
<evidence type="ECO:0000259" key="3">
    <source>
        <dbReference type="Pfam" id="PF01361"/>
    </source>
</evidence>
<dbReference type="Gene3D" id="3.30.429.10">
    <property type="entry name" value="Macrophage Migration Inhibitory Factor"/>
    <property type="match status" value="1"/>
</dbReference>
<proteinExistence type="inferred from homology"/>
<dbReference type="RefSeq" id="WP_124235738.1">
    <property type="nucleotide sequence ID" value="NZ_JBHUFI010000009.1"/>
</dbReference>
<evidence type="ECO:0000256" key="1">
    <source>
        <dbReference type="ARBA" id="ARBA00006723"/>
    </source>
</evidence>
<dbReference type="SUPFAM" id="SSF55331">
    <property type="entry name" value="Tautomerase/MIF"/>
    <property type="match status" value="1"/>
</dbReference>
<dbReference type="Pfam" id="PF01361">
    <property type="entry name" value="Tautomerase"/>
    <property type="match status" value="1"/>
</dbReference>
<evidence type="ECO:0000313" key="4">
    <source>
        <dbReference type="EMBL" id="RQN09283.1"/>
    </source>
</evidence>
<dbReference type="InterPro" id="IPR004370">
    <property type="entry name" value="4-OT-like_dom"/>
</dbReference>
<sequence>MPLIEVRHANSYDPTQRERIIAALTAAYSEASGAPAEKVWVILDEVQRDSWGAGGASLQARDAGGTK</sequence>
<dbReference type="PANTHER" id="PTHR35530">
    <property type="entry name" value="TAUTOMERASE-RELATED"/>
    <property type="match status" value="1"/>
</dbReference>
<organism evidence="4 5">
    <name type="scientific">Aeromicrobium camelliae</name>
    <dbReference type="NCBI Taxonomy" id="1538144"/>
    <lineage>
        <taxon>Bacteria</taxon>
        <taxon>Bacillati</taxon>
        <taxon>Actinomycetota</taxon>
        <taxon>Actinomycetes</taxon>
        <taxon>Propionibacteriales</taxon>
        <taxon>Nocardioidaceae</taxon>
        <taxon>Aeromicrobium</taxon>
    </lineage>
</organism>
<dbReference type="AlphaFoldDB" id="A0A3N6X6L9"/>
<dbReference type="InterPro" id="IPR014347">
    <property type="entry name" value="Tautomerase/MIF_sf"/>
</dbReference>
<protein>
    <submittedName>
        <fullName evidence="4">4-oxalocrotonate tautomerase</fullName>
    </submittedName>
</protein>